<proteinExistence type="predicted"/>
<reference evidence="2" key="1">
    <citation type="submission" date="2017-02" db="EMBL/GenBank/DDBJ databases">
        <authorList>
            <person name="Varghese N."/>
            <person name="Submissions S."/>
        </authorList>
    </citation>
    <scope>NUCLEOTIDE SEQUENCE [LARGE SCALE GENOMIC DNA]</scope>
    <source>
        <strain evidence="2">DSM 24967</strain>
    </source>
</reference>
<evidence type="ECO:0000313" key="2">
    <source>
        <dbReference type="Proteomes" id="UP000190852"/>
    </source>
</evidence>
<sequence>MSRFLLLLFLIIGPLNLSAQRLTEYNEKGNEALSRNDLADAKMWFEEGVSFCDSYSIDKLTTIWIENEQFRIPMRSLMTKCLNCLNIKATENDTASIARLILYYEHGIGTPESPELANYWEEQLSKLSKLEEQLPALEKRLPSPKEKPTPLNLIIGYNFTPSAPYGITFGLLGKRWGGYLRLKSNMIFGETIFDCNEYGITNYSNDGYYKFDRERVSRFGVTGGVIVKFLPWLSASVGVGYGERKLQWHATTYSYSNNNNITAELWCENLSGSYKGIETDTDAIVKVSKNLFFNVGCSSINLEFADLNAGIGLIF</sequence>
<name>A0A1T5BYX1_9BACT</name>
<dbReference type="Proteomes" id="UP000190852">
    <property type="component" value="Unassembled WGS sequence"/>
</dbReference>
<dbReference type="AlphaFoldDB" id="A0A1T5BYX1"/>
<dbReference type="EMBL" id="FUYQ01000009">
    <property type="protein sequence ID" value="SKB52203.1"/>
    <property type="molecule type" value="Genomic_DNA"/>
</dbReference>
<gene>
    <name evidence="1" type="ORF">SAMN05660349_01571</name>
</gene>
<protein>
    <submittedName>
        <fullName evidence="1">Uncharacterized protein</fullName>
    </submittedName>
</protein>
<keyword evidence="2" id="KW-1185">Reference proteome</keyword>
<accession>A0A1T5BYX1</accession>
<dbReference type="RefSeq" id="WP_079683140.1">
    <property type="nucleotide sequence ID" value="NZ_FUYQ01000009.1"/>
</dbReference>
<evidence type="ECO:0000313" key="1">
    <source>
        <dbReference type="EMBL" id="SKB52203.1"/>
    </source>
</evidence>
<organism evidence="1 2">
    <name type="scientific">Parabacteroides chartae</name>
    <dbReference type="NCBI Taxonomy" id="1037355"/>
    <lineage>
        <taxon>Bacteria</taxon>
        <taxon>Pseudomonadati</taxon>
        <taxon>Bacteroidota</taxon>
        <taxon>Bacteroidia</taxon>
        <taxon>Bacteroidales</taxon>
        <taxon>Tannerellaceae</taxon>
        <taxon>Parabacteroides</taxon>
    </lineage>
</organism>